<evidence type="ECO:0000313" key="3">
    <source>
        <dbReference type="Proteomes" id="UP000236370"/>
    </source>
</evidence>
<keyword evidence="1" id="KW-1133">Transmembrane helix</keyword>
<name>A0A2J8L7C7_PANTR</name>
<keyword evidence="1" id="KW-0472">Membrane</keyword>
<evidence type="ECO:0000256" key="1">
    <source>
        <dbReference type="SAM" id="Phobius"/>
    </source>
</evidence>
<keyword evidence="1" id="KW-0812">Transmembrane</keyword>
<organism evidence="2 3">
    <name type="scientific">Pan troglodytes</name>
    <name type="common">Chimpanzee</name>
    <dbReference type="NCBI Taxonomy" id="9598"/>
    <lineage>
        <taxon>Eukaryota</taxon>
        <taxon>Metazoa</taxon>
        <taxon>Chordata</taxon>
        <taxon>Craniata</taxon>
        <taxon>Vertebrata</taxon>
        <taxon>Euteleostomi</taxon>
        <taxon>Mammalia</taxon>
        <taxon>Eutheria</taxon>
        <taxon>Euarchontoglires</taxon>
        <taxon>Primates</taxon>
        <taxon>Haplorrhini</taxon>
        <taxon>Catarrhini</taxon>
        <taxon>Hominidae</taxon>
        <taxon>Pan</taxon>
    </lineage>
</organism>
<gene>
    <name evidence="2" type="ORF">CK820_G0031908</name>
</gene>
<comment type="caution">
    <text evidence="2">The sequence shown here is derived from an EMBL/GenBank/DDBJ whole genome shotgun (WGS) entry which is preliminary data.</text>
</comment>
<accession>A0A2J8L7C7</accession>
<evidence type="ECO:0000313" key="2">
    <source>
        <dbReference type="EMBL" id="PNI43161.1"/>
    </source>
</evidence>
<protein>
    <submittedName>
        <fullName evidence="2">SPATA8 isoform 1</fullName>
    </submittedName>
</protein>
<proteinExistence type="predicted"/>
<dbReference type="Proteomes" id="UP000236370">
    <property type="component" value="Unassembled WGS sequence"/>
</dbReference>
<reference evidence="2 3" key="1">
    <citation type="submission" date="2017-12" db="EMBL/GenBank/DDBJ databases">
        <title>High-resolution comparative analysis of great ape genomes.</title>
        <authorList>
            <person name="Pollen A."/>
            <person name="Hastie A."/>
            <person name="Hormozdiari F."/>
            <person name="Dougherty M."/>
            <person name="Liu R."/>
            <person name="Chaisson M."/>
            <person name="Hoppe E."/>
            <person name="Hill C."/>
            <person name="Pang A."/>
            <person name="Hillier L."/>
            <person name="Baker C."/>
            <person name="Armstrong J."/>
            <person name="Shendure J."/>
            <person name="Paten B."/>
            <person name="Wilson R."/>
            <person name="Chao H."/>
            <person name="Schneider V."/>
            <person name="Ventura M."/>
            <person name="Kronenberg Z."/>
            <person name="Murali S."/>
            <person name="Gordon D."/>
            <person name="Cantsilieris S."/>
            <person name="Munson K."/>
            <person name="Nelson B."/>
            <person name="Raja A."/>
            <person name="Underwood J."/>
            <person name="Diekhans M."/>
            <person name="Fiddes I."/>
            <person name="Haussler D."/>
            <person name="Eichler E."/>
        </authorList>
    </citation>
    <scope>NUCLEOTIDE SEQUENCE [LARGE SCALE GENOMIC DNA]</scope>
    <source>
        <strain evidence="2">Yerkes chimp pedigree #C0471</strain>
    </source>
</reference>
<dbReference type="AlphaFoldDB" id="A0A2J8L7C7"/>
<feature type="transmembrane region" description="Helical" evidence="1">
    <location>
        <begin position="20"/>
        <end position="40"/>
    </location>
</feature>
<sequence length="144" mass="15922">MRLVLGEFLSIDLLILYLNIWTPALLLVHVPGCLLVLFLLPGMLSPETPTLPLGQSNSTVKEPTQNLVATFLRSHDMSLQLEAFQGWPRRPQGPGVACKGREQLFSRKDPKGSKAKGAICFPTDSEDKQEKCPVSPILLVLIFQ</sequence>
<dbReference type="EMBL" id="NBAG03000304">
    <property type="protein sequence ID" value="PNI43161.1"/>
    <property type="molecule type" value="Genomic_DNA"/>
</dbReference>